<sequence>MPNAVFAGSFDPPTTGHLDVIESALSIFDTLYVVVAHNPEKEGLFSIDERIEMLNAMNAFGERVQVCTWEGLVTDFARERHCMVLVRGLRNASELPYESTMAYMNRRLAPEIRTVFFLYDAKHVDISSSLVRDLVAYKKLPDDIVPEAAAKVLRKILKKRGQPLS</sequence>
<dbReference type="InterPro" id="IPR001980">
    <property type="entry name" value="PPAT"/>
</dbReference>
<evidence type="ECO:0000256" key="4">
    <source>
        <dbReference type="ARBA" id="ARBA00022741"/>
    </source>
</evidence>
<feature type="site" description="Transition state stabilizer" evidence="9">
    <location>
        <position position="17"/>
    </location>
</feature>
<dbReference type="PANTHER" id="PTHR21342:SF1">
    <property type="entry name" value="PHOSPHOPANTETHEINE ADENYLYLTRANSFERASE"/>
    <property type="match status" value="1"/>
</dbReference>
<dbReference type="InterPro" id="IPR014729">
    <property type="entry name" value="Rossmann-like_a/b/a_fold"/>
</dbReference>
<organism evidence="11">
    <name type="scientific">uncultured spirochete</name>
    <dbReference type="NCBI Taxonomy" id="156406"/>
    <lineage>
        <taxon>Bacteria</taxon>
        <taxon>Pseudomonadati</taxon>
        <taxon>Spirochaetota</taxon>
        <taxon>Spirochaetia</taxon>
        <taxon>Spirochaetales</taxon>
        <taxon>environmental samples</taxon>
    </lineage>
</organism>
<keyword evidence="7 9" id="KW-0173">Coenzyme A biosynthesis</keyword>
<dbReference type="NCBIfam" id="TIGR01510">
    <property type="entry name" value="coaD_prev_kdtB"/>
    <property type="match status" value="1"/>
</dbReference>
<evidence type="ECO:0000256" key="9">
    <source>
        <dbReference type="HAMAP-Rule" id="MF_00151"/>
    </source>
</evidence>
<evidence type="ECO:0000256" key="2">
    <source>
        <dbReference type="ARBA" id="ARBA00022679"/>
    </source>
</evidence>
<comment type="catalytic activity">
    <reaction evidence="8 9">
        <text>(R)-4'-phosphopantetheine + ATP + H(+) = 3'-dephospho-CoA + diphosphate</text>
        <dbReference type="Rhea" id="RHEA:19801"/>
        <dbReference type="ChEBI" id="CHEBI:15378"/>
        <dbReference type="ChEBI" id="CHEBI:30616"/>
        <dbReference type="ChEBI" id="CHEBI:33019"/>
        <dbReference type="ChEBI" id="CHEBI:57328"/>
        <dbReference type="ChEBI" id="CHEBI:61723"/>
        <dbReference type="EC" id="2.7.7.3"/>
    </reaction>
</comment>
<reference evidence="11" key="1">
    <citation type="submission" date="2017-02" db="EMBL/GenBank/DDBJ databases">
        <authorList>
            <person name="Regsiter A."/>
            <person name="William W."/>
        </authorList>
    </citation>
    <scope>NUCLEOTIDE SEQUENCE</scope>
    <source>
        <strain evidence="11">BdmA 4</strain>
    </source>
</reference>
<feature type="binding site" evidence="9">
    <location>
        <begin position="123"/>
        <end position="129"/>
    </location>
    <ligand>
        <name>ATP</name>
        <dbReference type="ChEBI" id="CHEBI:30616"/>
    </ligand>
</feature>
<keyword evidence="6 9" id="KW-0460">Magnesium</keyword>
<dbReference type="GO" id="GO:0015937">
    <property type="term" value="P:coenzyme A biosynthetic process"/>
    <property type="evidence" value="ECO:0007669"/>
    <property type="project" value="UniProtKB-UniRule"/>
</dbReference>
<dbReference type="NCBIfam" id="TIGR00125">
    <property type="entry name" value="cyt_tran_rel"/>
    <property type="match status" value="1"/>
</dbReference>
<comment type="function">
    <text evidence="9">Reversibly transfers an adenylyl group from ATP to 4'-phosphopantetheine, yielding dephospho-CoA (dPCoA) and pyrophosphate.</text>
</comment>
<accession>A0A3P3XTQ7</accession>
<comment type="cofactor">
    <cofactor evidence="9">
        <name>Mg(2+)</name>
        <dbReference type="ChEBI" id="CHEBI:18420"/>
    </cofactor>
</comment>
<feature type="binding site" evidence="9">
    <location>
        <position position="9"/>
    </location>
    <ligand>
        <name>substrate</name>
    </ligand>
</feature>
<feature type="binding site" evidence="9">
    <location>
        <position position="41"/>
    </location>
    <ligand>
        <name>substrate</name>
    </ligand>
</feature>
<keyword evidence="5 9" id="KW-0067">ATP-binding</keyword>
<dbReference type="GO" id="GO:0005737">
    <property type="term" value="C:cytoplasm"/>
    <property type="evidence" value="ECO:0007669"/>
    <property type="project" value="UniProtKB-SubCell"/>
</dbReference>
<dbReference type="PRINTS" id="PR01020">
    <property type="entry name" value="LPSBIOSNTHSS"/>
</dbReference>
<dbReference type="EC" id="2.7.7.3" evidence="9"/>
<dbReference type="PANTHER" id="PTHR21342">
    <property type="entry name" value="PHOSPHOPANTETHEINE ADENYLYLTRANSFERASE"/>
    <property type="match status" value="1"/>
</dbReference>
<comment type="pathway">
    <text evidence="9">Cofactor biosynthesis; coenzyme A biosynthesis; CoA from (R)-pantothenate: step 4/5.</text>
</comment>
<feature type="domain" description="Cytidyltransferase-like" evidence="10">
    <location>
        <begin position="5"/>
        <end position="133"/>
    </location>
</feature>
<dbReference type="UniPathway" id="UPA00241">
    <property type="reaction ID" value="UER00355"/>
</dbReference>
<feature type="binding site" evidence="9">
    <location>
        <position position="98"/>
    </location>
    <ligand>
        <name>ATP</name>
        <dbReference type="ChEBI" id="CHEBI:30616"/>
    </ligand>
</feature>
<keyword evidence="1 9" id="KW-0963">Cytoplasm</keyword>
<keyword evidence="3 9" id="KW-0548">Nucleotidyltransferase</keyword>
<feature type="binding site" evidence="9">
    <location>
        <position position="87"/>
    </location>
    <ligand>
        <name>substrate</name>
    </ligand>
</feature>
<evidence type="ECO:0000256" key="8">
    <source>
        <dbReference type="ARBA" id="ARBA00029346"/>
    </source>
</evidence>
<feature type="binding site" evidence="9">
    <location>
        <begin position="9"/>
        <end position="10"/>
    </location>
    <ligand>
        <name>ATP</name>
        <dbReference type="ChEBI" id="CHEBI:30616"/>
    </ligand>
</feature>
<dbReference type="InterPro" id="IPR004821">
    <property type="entry name" value="Cyt_trans-like"/>
</dbReference>
<proteinExistence type="inferred from homology"/>
<feature type="binding site" evidence="9">
    <location>
        <position position="17"/>
    </location>
    <ligand>
        <name>ATP</name>
        <dbReference type="ChEBI" id="CHEBI:30616"/>
    </ligand>
</feature>
<dbReference type="HAMAP" id="MF_00151">
    <property type="entry name" value="PPAT_bact"/>
    <property type="match status" value="1"/>
</dbReference>
<dbReference type="SUPFAM" id="SSF52374">
    <property type="entry name" value="Nucleotidylyl transferase"/>
    <property type="match status" value="1"/>
</dbReference>
<dbReference type="AlphaFoldDB" id="A0A3P3XTQ7"/>
<evidence type="ECO:0000256" key="6">
    <source>
        <dbReference type="ARBA" id="ARBA00022842"/>
    </source>
</evidence>
<evidence type="ECO:0000256" key="7">
    <source>
        <dbReference type="ARBA" id="ARBA00022993"/>
    </source>
</evidence>
<evidence type="ECO:0000259" key="10">
    <source>
        <dbReference type="Pfam" id="PF01467"/>
    </source>
</evidence>
<keyword evidence="2 9" id="KW-0808">Transferase</keyword>
<evidence type="ECO:0000256" key="1">
    <source>
        <dbReference type="ARBA" id="ARBA00022490"/>
    </source>
</evidence>
<evidence type="ECO:0000256" key="5">
    <source>
        <dbReference type="ARBA" id="ARBA00022840"/>
    </source>
</evidence>
<keyword evidence="4 9" id="KW-0547">Nucleotide-binding</keyword>
<protein>
    <recommendedName>
        <fullName evidence="9">Phosphopantetheine adenylyltransferase</fullName>
        <ecNumber evidence="9">2.7.7.3</ecNumber>
    </recommendedName>
    <alternativeName>
        <fullName evidence="9">Dephospho-CoA pyrophosphorylase</fullName>
    </alternativeName>
    <alternativeName>
        <fullName evidence="9">Pantetheine-phosphate adenylyltransferase</fullName>
        <shortName evidence="9">PPAT</shortName>
    </alternativeName>
</protein>
<dbReference type="EMBL" id="FWDO01000007">
    <property type="protein sequence ID" value="SLM19672.1"/>
    <property type="molecule type" value="Genomic_DNA"/>
</dbReference>
<evidence type="ECO:0000256" key="3">
    <source>
        <dbReference type="ARBA" id="ARBA00022695"/>
    </source>
</evidence>
<evidence type="ECO:0000313" key="11">
    <source>
        <dbReference type="EMBL" id="SLM19672.1"/>
    </source>
</evidence>
<dbReference type="Gene3D" id="3.40.50.620">
    <property type="entry name" value="HUPs"/>
    <property type="match status" value="1"/>
</dbReference>
<dbReference type="GO" id="GO:0005524">
    <property type="term" value="F:ATP binding"/>
    <property type="evidence" value="ECO:0007669"/>
    <property type="project" value="UniProtKB-KW"/>
</dbReference>
<comment type="subunit">
    <text evidence="9">Homohexamer.</text>
</comment>
<dbReference type="Pfam" id="PF01467">
    <property type="entry name" value="CTP_transf_like"/>
    <property type="match status" value="1"/>
</dbReference>
<comment type="similarity">
    <text evidence="9">Belongs to the bacterial CoaD family.</text>
</comment>
<dbReference type="GO" id="GO:0004595">
    <property type="term" value="F:pantetheine-phosphate adenylyltransferase activity"/>
    <property type="evidence" value="ECO:0007669"/>
    <property type="project" value="UniProtKB-UniRule"/>
</dbReference>
<name>A0A3P3XTQ7_9SPIR</name>
<feature type="binding site" evidence="9">
    <location>
        <position position="73"/>
    </location>
    <ligand>
        <name>substrate</name>
    </ligand>
</feature>
<feature type="binding site" evidence="9">
    <location>
        <begin position="88"/>
        <end position="90"/>
    </location>
    <ligand>
        <name>ATP</name>
        <dbReference type="ChEBI" id="CHEBI:30616"/>
    </ligand>
</feature>
<gene>
    <name evidence="9 11" type="primary">coaD</name>
    <name evidence="11" type="ORF">SPIRO4BDMA_70094</name>
</gene>
<comment type="subcellular location">
    <subcellularLocation>
        <location evidence="9">Cytoplasm</location>
    </subcellularLocation>
</comment>